<name>A0ABV0BG19_9SPHN</name>
<evidence type="ECO:0000256" key="1">
    <source>
        <dbReference type="SAM" id="Phobius"/>
    </source>
</evidence>
<feature type="transmembrane region" description="Helical" evidence="1">
    <location>
        <begin position="39"/>
        <end position="56"/>
    </location>
</feature>
<accession>A0ABV0BG19</accession>
<comment type="caution">
    <text evidence="2">The sequence shown here is derived from an EMBL/GenBank/DDBJ whole genome shotgun (WGS) entry which is preliminary data.</text>
</comment>
<proteinExistence type="predicted"/>
<keyword evidence="1" id="KW-0472">Membrane</keyword>
<feature type="transmembrane region" description="Helical" evidence="1">
    <location>
        <begin position="12"/>
        <end position="32"/>
    </location>
</feature>
<keyword evidence="3" id="KW-1185">Reference proteome</keyword>
<organism evidence="2 3">
    <name type="scientific">Sphingomonas rustica</name>
    <dbReference type="NCBI Taxonomy" id="3103142"/>
    <lineage>
        <taxon>Bacteria</taxon>
        <taxon>Pseudomonadati</taxon>
        <taxon>Pseudomonadota</taxon>
        <taxon>Alphaproteobacteria</taxon>
        <taxon>Sphingomonadales</taxon>
        <taxon>Sphingomonadaceae</taxon>
        <taxon>Sphingomonas</taxon>
    </lineage>
</organism>
<protein>
    <submittedName>
        <fullName evidence="2">Uncharacterized protein</fullName>
    </submittedName>
</protein>
<evidence type="ECO:0000313" key="2">
    <source>
        <dbReference type="EMBL" id="MEN3749766.1"/>
    </source>
</evidence>
<gene>
    <name evidence="2" type="ORF">TPR58_21520</name>
</gene>
<dbReference type="RefSeq" id="WP_346248817.1">
    <property type="nucleotide sequence ID" value="NZ_JBDIZK010000017.1"/>
</dbReference>
<reference evidence="2 3" key="1">
    <citation type="submission" date="2024-05" db="EMBL/GenBank/DDBJ databases">
        <title>Sphingomonas sp. HF-S3 16S ribosomal RNA gene Genome sequencing and assembly.</title>
        <authorList>
            <person name="Lee H."/>
        </authorList>
    </citation>
    <scope>NUCLEOTIDE SEQUENCE [LARGE SCALE GENOMIC DNA]</scope>
    <source>
        <strain evidence="2 3">HF-S3</strain>
    </source>
</reference>
<keyword evidence="1" id="KW-1133">Transmembrane helix</keyword>
<keyword evidence="1" id="KW-0812">Transmembrane</keyword>
<sequence>MDKVAGTILANMLSGAAWVFTHVIYGLLIMIYHRDVRMMAVFAAAILVLVLLVEWVL</sequence>
<evidence type="ECO:0000313" key="3">
    <source>
        <dbReference type="Proteomes" id="UP001427805"/>
    </source>
</evidence>
<dbReference type="Proteomes" id="UP001427805">
    <property type="component" value="Unassembled WGS sequence"/>
</dbReference>
<dbReference type="EMBL" id="JBDIZK010000017">
    <property type="protein sequence ID" value="MEN3749766.1"/>
    <property type="molecule type" value="Genomic_DNA"/>
</dbReference>